<protein>
    <submittedName>
        <fullName evidence="2">Uncharacterized protein</fullName>
    </submittedName>
</protein>
<sequence length="104" mass="12176">MLDARPPIYRIPLPFGQWIEYRGWLNQCLTQSAFYKFLLLLLVSAASYLLLIPYVLWRVYLYLSLYFMPAAPAHIAHPGLWHFVVLYLFILAVFSLLKGKSHES</sequence>
<keyword evidence="1" id="KW-1133">Transmembrane helix</keyword>
<evidence type="ECO:0000313" key="3">
    <source>
        <dbReference type="Proteomes" id="UP000093129"/>
    </source>
</evidence>
<organism evidence="2 3">
    <name type="scientific">Acidithiobacillus ferrivorans</name>
    <dbReference type="NCBI Taxonomy" id="160808"/>
    <lineage>
        <taxon>Bacteria</taxon>
        <taxon>Pseudomonadati</taxon>
        <taxon>Pseudomonadota</taxon>
        <taxon>Acidithiobacillia</taxon>
        <taxon>Acidithiobacillales</taxon>
        <taxon>Acidithiobacillaceae</taxon>
        <taxon>Acidithiobacillus</taxon>
    </lineage>
</organism>
<reference evidence="2 3" key="1">
    <citation type="submission" date="2016-07" db="EMBL/GenBank/DDBJ databases">
        <title>Draft genome of a psychrotolerant acidophile Acidithiobacillus ferrivorans strain YL15.</title>
        <authorList>
            <person name="Peng T."/>
            <person name="Ma L."/>
            <person name="Nan M."/>
            <person name="An N."/>
            <person name="Wang M."/>
            <person name="Qiu G."/>
            <person name="Zeng W."/>
        </authorList>
    </citation>
    <scope>NUCLEOTIDE SEQUENCE [LARGE SCALE GENOMIC DNA]</scope>
    <source>
        <strain evidence="2 3">YL15</strain>
    </source>
</reference>
<evidence type="ECO:0000313" key="2">
    <source>
        <dbReference type="EMBL" id="OCB03412.1"/>
    </source>
</evidence>
<dbReference type="Proteomes" id="UP000093129">
    <property type="component" value="Unassembled WGS sequence"/>
</dbReference>
<name>A0A1B9C0C3_9PROT</name>
<keyword evidence="1" id="KW-0472">Membrane</keyword>
<evidence type="ECO:0000256" key="1">
    <source>
        <dbReference type="SAM" id="Phobius"/>
    </source>
</evidence>
<proteinExistence type="predicted"/>
<comment type="caution">
    <text evidence="2">The sequence shown here is derived from an EMBL/GenBank/DDBJ whole genome shotgun (WGS) entry which is preliminary data.</text>
</comment>
<dbReference type="EMBL" id="MASQ01000067">
    <property type="protein sequence ID" value="OCB03412.1"/>
    <property type="molecule type" value="Genomic_DNA"/>
</dbReference>
<feature type="transmembrane region" description="Helical" evidence="1">
    <location>
        <begin position="80"/>
        <end position="97"/>
    </location>
</feature>
<gene>
    <name evidence="2" type="ORF">BBC27_08070</name>
</gene>
<keyword evidence="1" id="KW-0812">Transmembrane</keyword>
<dbReference type="AlphaFoldDB" id="A0A1B9C0C3"/>
<feature type="transmembrane region" description="Helical" evidence="1">
    <location>
        <begin position="37"/>
        <end position="60"/>
    </location>
</feature>
<accession>A0A1B9C0C3</accession>